<accession>A0A7R9Q4M0</accession>
<dbReference type="Gene3D" id="1.10.3730.20">
    <property type="match status" value="1"/>
</dbReference>
<feature type="transmembrane region" description="Helical" evidence="5">
    <location>
        <begin position="171"/>
        <end position="189"/>
    </location>
</feature>
<evidence type="ECO:0000313" key="7">
    <source>
        <dbReference type="EMBL" id="CAD7631113.1"/>
    </source>
</evidence>
<feature type="transmembrane region" description="Helical" evidence="5">
    <location>
        <begin position="230"/>
        <end position="250"/>
    </location>
</feature>
<dbReference type="InterPro" id="IPR000620">
    <property type="entry name" value="EamA_dom"/>
</dbReference>
<dbReference type="PANTHER" id="PTHR22911:SF6">
    <property type="entry name" value="SOLUTE CARRIER FAMILY 35 MEMBER G1"/>
    <property type="match status" value="1"/>
</dbReference>
<feature type="transmembrane region" description="Helical" evidence="5">
    <location>
        <begin position="112"/>
        <end position="132"/>
    </location>
</feature>
<sequence>MPLLNEKTVADILLAQQQTQQANGGHLQELDGSGVKQKMLTNTDDHPIMCMDVEKGGIKFTTPAGAIGSDKRSLPDRIPAFGLLMALISVVCFSIGSVIVKVLTEMHTIQVLVIRCVIQFIFYTITALIYRYPLMAPKGHRVDLTLRCISGTISLIAIFMAYRLMPLADASTIHFASPVFVTIFAYFILKEPLTVLQVLTGTITLTGVVIIAKPEFLFGAETESVHENRLLGTCLASVAAVTASLSMITLRRLKSTPVAVVIMWYSGTVVIAGTVILVILGKLTLPTGWWTWTLLAGIGLCGVGDQYFLTVAFKYESAGPVSVTRTFNIVLSFIWEVVLLQESIEWTSILGACLVSSCVVILAMDKWHQESPQLFRRLRHKLFGCRCCCRGVRDVDGSEGSGEVVTKPRSISRDMAGGSADSLDSIVVQSTVHSNAILLGGHSSDEDDHGGRRERA</sequence>
<feature type="transmembrane region" description="Helical" evidence="5">
    <location>
        <begin position="80"/>
        <end position="100"/>
    </location>
</feature>
<name>A0A7R9Q4M0_9ACAR</name>
<evidence type="ECO:0000256" key="1">
    <source>
        <dbReference type="ARBA" id="ARBA00004141"/>
    </source>
</evidence>
<evidence type="ECO:0000259" key="6">
    <source>
        <dbReference type="Pfam" id="PF00892"/>
    </source>
</evidence>
<evidence type="ECO:0000313" key="8">
    <source>
        <dbReference type="Proteomes" id="UP000759131"/>
    </source>
</evidence>
<feature type="transmembrane region" description="Helical" evidence="5">
    <location>
        <begin position="289"/>
        <end position="309"/>
    </location>
</feature>
<keyword evidence="8" id="KW-1185">Reference proteome</keyword>
<keyword evidence="4 5" id="KW-0472">Membrane</keyword>
<dbReference type="OrthoDB" id="8300370at2759"/>
<keyword evidence="3 5" id="KW-1133">Transmembrane helix</keyword>
<dbReference type="PANTHER" id="PTHR22911">
    <property type="entry name" value="ACYL-MALONYL CONDENSING ENZYME-RELATED"/>
    <property type="match status" value="1"/>
</dbReference>
<organism evidence="7">
    <name type="scientific">Medioppia subpectinata</name>
    <dbReference type="NCBI Taxonomy" id="1979941"/>
    <lineage>
        <taxon>Eukaryota</taxon>
        <taxon>Metazoa</taxon>
        <taxon>Ecdysozoa</taxon>
        <taxon>Arthropoda</taxon>
        <taxon>Chelicerata</taxon>
        <taxon>Arachnida</taxon>
        <taxon>Acari</taxon>
        <taxon>Acariformes</taxon>
        <taxon>Sarcoptiformes</taxon>
        <taxon>Oribatida</taxon>
        <taxon>Brachypylina</taxon>
        <taxon>Oppioidea</taxon>
        <taxon>Oppiidae</taxon>
        <taxon>Medioppia</taxon>
    </lineage>
</organism>
<dbReference type="EMBL" id="OC863587">
    <property type="protein sequence ID" value="CAD7631113.1"/>
    <property type="molecule type" value="Genomic_DNA"/>
</dbReference>
<reference evidence="7" key="1">
    <citation type="submission" date="2020-11" db="EMBL/GenBank/DDBJ databases">
        <authorList>
            <person name="Tran Van P."/>
        </authorList>
    </citation>
    <scope>NUCLEOTIDE SEQUENCE</scope>
</reference>
<evidence type="ECO:0000256" key="4">
    <source>
        <dbReference type="ARBA" id="ARBA00023136"/>
    </source>
</evidence>
<feature type="transmembrane region" description="Helical" evidence="5">
    <location>
        <begin position="144"/>
        <end position="165"/>
    </location>
</feature>
<gene>
    <name evidence="7" type="ORF">OSB1V03_LOCUS11522</name>
</gene>
<dbReference type="SUPFAM" id="SSF103481">
    <property type="entry name" value="Multidrug resistance efflux transporter EmrE"/>
    <property type="match status" value="2"/>
</dbReference>
<protein>
    <recommendedName>
        <fullName evidence="6">EamA domain-containing protein</fullName>
    </recommendedName>
</protein>
<feature type="domain" description="EamA" evidence="6">
    <location>
        <begin position="231"/>
        <end position="362"/>
    </location>
</feature>
<dbReference type="InterPro" id="IPR037185">
    <property type="entry name" value="EmrE-like"/>
</dbReference>
<feature type="transmembrane region" description="Helical" evidence="5">
    <location>
        <begin position="262"/>
        <end position="283"/>
    </location>
</feature>
<dbReference type="AlphaFoldDB" id="A0A7R9Q4M0"/>
<feature type="domain" description="EamA" evidence="6">
    <location>
        <begin position="81"/>
        <end position="211"/>
    </location>
</feature>
<dbReference type="GO" id="GO:0016020">
    <property type="term" value="C:membrane"/>
    <property type="evidence" value="ECO:0007669"/>
    <property type="project" value="UniProtKB-SubCell"/>
</dbReference>
<evidence type="ECO:0000256" key="5">
    <source>
        <dbReference type="SAM" id="Phobius"/>
    </source>
</evidence>
<proteinExistence type="predicted"/>
<dbReference type="Pfam" id="PF00892">
    <property type="entry name" value="EamA"/>
    <property type="match status" value="2"/>
</dbReference>
<evidence type="ECO:0000256" key="3">
    <source>
        <dbReference type="ARBA" id="ARBA00022989"/>
    </source>
</evidence>
<dbReference type="EMBL" id="CAJPIZ010009012">
    <property type="protein sequence ID" value="CAG2111543.1"/>
    <property type="molecule type" value="Genomic_DNA"/>
</dbReference>
<feature type="transmembrane region" description="Helical" evidence="5">
    <location>
        <begin position="196"/>
        <end position="218"/>
    </location>
</feature>
<comment type="subcellular location">
    <subcellularLocation>
        <location evidence="1">Membrane</location>
        <topology evidence="1">Multi-pass membrane protein</topology>
    </subcellularLocation>
</comment>
<dbReference type="Proteomes" id="UP000759131">
    <property type="component" value="Unassembled WGS sequence"/>
</dbReference>
<keyword evidence="2 5" id="KW-0812">Transmembrane</keyword>
<evidence type="ECO:0000256" key="2">
    <source>
        <dbReference type="ARBA" id="ARBA00022692"/>
    </source>
</evidence>